<sequence length="100" mass="11681">MSRNYNAPFVKDSLTGEMFEGIRVGSFQEKRLLSSSNPNDRINQNKLFFGPLDDTSLQIERFDQFMKRHKFCVNATSGKSKRARRKSRIVEINPHQEFPN</sequence>
<name>A0A6C0FCI2_9ZZZZ</name>
<protein>
    <submittedName>
        <fullName evidence="2">Uncharacterized protein</fullName>
    </submittedName>
</protein>
<dbReference type="AlphaFoldDB" id="A0A6C0FCI2"/>
<dbReference type="EMBL" id="MN738829">
    <property type="protein sequence ID" value="QHT38333.1"/>
    <property type="molecule type" value="Genomic_DNA"/>
</dbReference>
<evidence type="ECO:0000256" key="1">
    <source>
        <dbReference type="SAM" id="MobiDB-lite"/>
    </source>
</evidence>
<proteinExistence type="predicted"/>
<accession>A0A6C0FCI2</accession>
<evidence type="ECO:0000313" key="2">
    <source>
        <dbReference type="EMBL" id="QHT38333.1"/>
    </source>
</evidence>
<feature type="region of interest" description="Disordered" evidence="1">
    <location>
        <begin position="77"/>
        <end position="100"/>
    </location>
</feature>
<reference evidence="2" key="1">
    <citation type="journal article" date="2020" name="Nature">
        <title>Giant virus diversity and host interactions through global metagenomics.</title>
        <authorList>
            <person name="Schulz F."/>
            <person name="Roux S."/>
            <person name="Paez-Espino D."/>
            <person name="Jungbluth S."/>
            <person name="Walsh D.A."/>
            <person name="Denef V.J."/>
            <person name="McMahon K.D."/>
            <person name="Konstantinidis K.T."/>
            <person name="Eloe-Fadrosh E.A."/>
            <person name="Kyrpides N.C."/>
            <person name="Woyke T."/>
        </authorList>
    </citation>
    <scope>NUCLEOTIDE SEQUENCE</scope>
    <source>
        <strain evidence="2">GVMAG-S-ERX556101-89</strain>
    </source>
</reference>
<organism evidence="2">
    <name type="scientific">viral metagenome</name>
    <dbReference type="NCBI Taxonomy" id="1070528"/>
    <lineage>
        <taxon>unclassified sequences</taxon>
        <taxon>metagenomes</taxon>
        <taxon>organismal metagenomes</taxon>
    </lineage>
</organism>